<gene>
    <name evidence="12" type="ORF">SAMN04487977_10333</name>
</gene>
<keyword evidence="2 9" id="KW-0436">Ligase</keyword>
<dbReference type="FunFam" id="3.40.50.12780:FF:000016">
    <property type="entry name" value="Phenylacetate-coenzyme A ligase"/>
    <property type="match status" value="1"/>
</dbReference>
<keyword evidence="13" id="KW-1185">Reference proteome</keyword>
<comment type="similarity">
    <text evidence="5 9">Belongs to the phenylacetyl-CoA ligase family.</text>
</comment>
<dbReference type="InterPro" id="IPR051414">
    <property type="entry name" value="Adenylate-forming_Reductase"/>
</dbReference>
<keyword evidence="3 9" id="KW-0547">Nucleotide-binding</keyword>
<dbReference type="UniPathway" id="UPA00930"/>
<evidence type="ECO:0000256" key="2">
    <source>
        <dbReference type="ARBA" id="ARBA00022598"/>
    </source>
</evidence>
<dbReference type="InterPro" id="IPR045851">
    <property type="entry name" value="AMP-bd_C_sf"/>
</dbReference>
<dbReference type="Gene3D" id="3.40.50.12780">
    <property type="entry name" value="N-terminal domain of ligase-like"/>
    <property type="match status" value="1"/>
</dbReference>
<dbReference type="PANTHER" id="PTHR43439">
    <property type="entry name" value="PHENYLACETATE-COENZYME A LIGASE"/>
    <property type="match status" value="1"/>
</dbReference>
<comment type="function">
    <text evidence="9">Catalyzes the activation of phenylacetic acid (PA) to phenylacetyl-CoA (PA-CoA).</text>
</comment>
<evidence type="ECO:0000259" key="11">
    <source>
        <dbReference type="Pfam" id="PF14535"/>
    </source>
</evidence>
<dbReference type="eggNOG" id="COG1541">
    <property type="taxonomic scope" value="Bacteria"/>
</dbReference>
<dbReference type="PANTHER" id="PTHR43439:SF1">
    <property type="entry name" value="PHENYLACETATE-COENZYME A LIGASE"/>
    <property type="match status" value="1"/>
</dbReference>
<dbReference type="Pfam" id="PF00501">
    <property type="entry name" value="AMP-binding"/>
    <property type="match status" value="1"/>
</dbReference>
<dbReference type="GO" id="GO:0000166">
    <property type="term" value="F:nucleotide binding"/>
    <property type="evidence" value="ECO:0007669"/>
    <property type="project" value="UniProtKB-KW"/>
</dbReference>
<evidence type="ECO:0000313" key="12">
    <source>
        <dbReference type="EMBL" id="SEQ21092.1"/>
    </source>
</evidence>
<dbReference type="RefSeq" id="WP_074642045.1">
    <property type="nucleotide sequence ID" value="NZ_AP025286.1"/>
</dbReference>
<dbReference type="OrthoDB" id="580775at2"/>
<dbReference type="Gene3D" id="3.30.300.30">
    <property type="match status" value="1"/>
</dbReference>
<evidence type="ECO:0000256" key="1">
    <source>
        <dbReference type="ARBA" id="ARBA00011245"/>
    </source>
</evidence>
<evidence type="ECO:0000256" key="9">
    <source>
        <dbReference type="PIRNR" id="PIRNR006444"/>
    </source>
</evidence>
<dbReference type="InterPro" id="IPR011880">
    <property type="entry name" value="PA_CoA_ligase"/>
</dbReference>
<dbReference type="AlphaFoldDB" id="A0A1H9E654"/>
<organism evidence="12 13">
    <name type="scientific">Treponema bryantii</name>
    <dbReference type="NCBI Taxonomy" id="163"/>
    <lineage>
        <taxon>Bacteria</taxon>
        <taxon>Pseudomonadati</taxon>
        <taxon>Spirochaetota</taxon>
        <taxon>Spirochaetia</taxon>
        <taxon>Spirochaetales</taxon>
        <taxon>Treponemataceae</taxon>
        <taxon>Treponema</taxon>
    </lineage>
</organism>
<sequence>MNLKYYQKESECMPLEELRKLQGERLAKNFRHVYENVEYYRKRCEEAGVTPDDIKGLDDLDKIPFTCKDDLRATYPYGLFAVPMSKVVRIHASSGTTGKQIVVGYTKEDLDIWDDCTARQLVAIGCDENDIAQNAYGYGLFTGGFGVHGGATKLGIQVIPISSGNTQRQITFMQDLKSTILFCTPSYAAYLGETLKDMGLTPDDIHLKAGIFGAEPWTEEMRRDIEKSLGLKAYDIYGLTEVMGPGVAYECQEQAGMHVNEDHFIIETIDPKTGKRLPDGEKGELVFTAITKQAFPLMRFRTKDIGVLNRAPCACGRTFVRMSKPMGRTDDMLIIRGVNVFPSQIEGVLMQNGYPANYEIHVGRVNNTDTFEIKVEMTAEKFSDVVSEINKQEKQLESALLSVLQIKAKVTLVAPKSIARSEGKAKRVIDTRKLHD</sequence>
<evidence type="ECO:0000313" key="13">
    <source>
        <dbReference type="Proteomes" id="UP000182360"/>
    </source>
</evidence>
<evidence type="ECO:0000256" key="8">
    <source>
        <dbReference type="ARBA" id="ARBA00075111"/>
    </source>
</evidence>
<dbReference type="SUPFAM" id="SSF56801">
    <property type="entry name" value="Acetyl-CoA synthetase-like"/>
    <property type="match status" value="1"/>
</dbReference>
<comment type="pathway">
    <text evidence="4 9">Aromatic compound metabolism; phenylacetate degradation.</text>
</comment>
<accession>A0A1H9E654</accession>
<dbReference type="Proteomes" id="UP000182360">
    <property type="component" value="Unassembled WGS sequence"/>
</dbReference>
<evidence type="ECO:0000259" key="10">
    <source>
        <dbReference type="Pfam" id="PF00501"/>
    </source>
</evidence>
<dbReference type="EC" id="6.2.1.30" evidence="6 9"/>
<dbReference type="InterPro" id="IPR028154">
    <property type="entry name" value="AMP-dep_Lig_C"/>
</dbReference>
<dbReference type="Pfam" id="PF14535">
    <property type="entry name" value="AMP-binding_C_2"/>
    <property type="match status" value="1"/>
</dbReference>
<evidence type="ECO:0000256" key="6">
    <source>
        <dbReference type="ARBA" id="ARBA00066629"/>
    </source>
</evidence>
<comment type="subunit">
    <text evidence="1">Monomer.</text>
</comment>
<comment type="catalytic activity">
    <reaction evidence="9">
        <text>2-phenylacetate + ATP + CoA = phenylacetyl-CoA + AMP + diphosphate</text>
        <dbReference type="Rhea" id="RHEA:20956"/>
        <dbReference type="ChEBI" id="CHEBI:18401"/>
        <dbReference type="ChEBI" id="CHEBI:30616"/>
        <dbReference type="ChEBI" id="CHEBI:33019"/>
        <dbReference type="ChEBI" id="CHEBI:57287"/>
        <dbReference type="ChEBI" id="CHEBI:57390"/>
        <dbReference type="ChEBI" id="CHEBI:456215"/>
        <dbReference type="EC" id="6.2.1.30"/>
    </reaction>
</comment>
<dbReference type="CDD" id="cd05913">
    <property type="entry name" value="PaaK"/>
    <property type="match status" value="1"/>
</dbReference>
<feature type="domain" description="AMP-dependent ligase C-terminal" evidence="11">
    <location>
        <begin position="337"/>
        <end position="432"/>
    </location>
</feature>
<dbReference type="InterPro" id="IPR000873">
    <property type="entry name" value="AMP-dep_synth/lig_dom"/>
</dbReference>
<evidence type="ECO:0000256" key="5">
    <source>
        <dbReference type="ARBA" id="ARBA00061566"/>
    </source>
</evidence>
<dbReference type="GO" id="GO:0047475">
    <property type="term" value="F:phenylacetate-CoA ligase activity"/>
    <property type="evidence" value="ECO:0007669"/>
    <property type="project" value="UniProtKB-EC"/>
</dbReference>
<dbReference type="GO" id="GO:0010124">
    <property type="term" value="P:phenylacetate catabolic process"/>
    <property type="evidence" value="ECO:0007669"/>
    <property type="project" value="UniProtKB-UniRule"/>
</dbReference>
<name>A0A1H9E654_9SPIR</name>
<reference evidence="12 13" key="1">
    <citation type="submission" date="2016-10" db="EMBL/GenBank/DDBJ databases">
        <authorList>
            <person name="de Groot N.N."/>
        </authorList>
    </citation>
    <scope>NUCLEOTIDE SEQUENCE [LARGE SCALE GENOMIC DNA]</scope>
    <source>
        <strain evidence="12 13">B25</strain>
    </source>
</reference>
<dbReference type="EMBL" id="FOFU01000003">
    <property type="protein sequence ID" value="SEQ21092.1"/>
    <property type="molecule type" value="Genomic_DNA"/>
</dbReference>
<protein>
    <recommendedName>
        <fullName evidence="7 9">Phenylacetate-coenzyme A ligase</fullName>
        <ecNumber evidence="6 9">6.2.1.30</ecNumber>
    </recommendedName>
    <alternativeName>
        <fullName evidence="8 9">Phenylacetyl-CoA ligase</fullName>
    </alternativeName>
</protein>
<evidence type="ECO:0000256" key="7">
    <source>
        <dbReference type="ARBA" id="ARBA00068695"/>
    </source>
</evidence>
<dbReference type="PIRSF" id="PIRSF006444">
    <property type="entry name" value="PaaK"/>
    <property type="match status" value="1"/>
</dbReference>
<evidence type="ECO:0000256" key="3">
    <source>
        <dbReference type="ARBA" id="ARBA00022741"/>
    </source>
</evidence>
<feature type="domain" description="AMP-dependent synthetase/ligase" evidence="10">
    <location>
        <begin position="93"/>
        <end position="287"/>
    </location>
</feature>
<dbReference type="InterPro" id="IPR042099">
    <property type="entry name" value="ANL_N_sf"/>
</dbReference>
<proteinExistence type="inferred from homology"/>
<dbReference type="STRING" id="163.SAMN04487775_10528"/>
<evidence type="ECO:0000256" key="4">
    <source>
        <dbReference type="ARBA" id="ARBA00060591"/>
    </source>
</evidence>